<dbReference type="InterPro" id="IPR002698">
    <property type="entry name" value="FTHF_cligase"/>
</dbReference>
<gene>
    <name evidence="4" type="ORF">MNBD_ALPHA05-1863</name>
</gene>
<evidence type="ECO:0000313" key="4">
    <source>
        <dbReference type="EMBL" id="VAW08196.1"/>
    </source>
</evidence>
<dbReference type="GO" id="GO:0005524">
    <property type="term" value="F:ATP binding"/>
    <property type="evidence" value="ECO:0007669"/>
    <property type="project" value="UniProtKB-KW"/>
</dbReference>
<comment type="similarity">
    <text evidence="1">Belongs to the 5-formyltetrahydrofolate cyclo-ligase family.</text>
</comment>
<evidence type="ECO:0000256" key="1">
    <source>
        <dbReference type="ARBA" id="ARBA00010638"/>
    </source>
</evidence>
<dbReference type="InterPro" id="IPR024185">
    <property type="entry name" value="FTHF_cligase-like_sf"/>
</dbReference>
<keyword evidence="4" id="KW-0436">Ligase</keyword>
<dbReference type="AlphaFoldDB" id="A0A3B0TMC7"/>
<evidence type="ECO:0000256" key="2">
    <source>
        <dbReference type="ARBA" id="ARBA00022741"/>
    </source>
</evidence>
<evidence type="ECO:0000256" key="3">
    <source>
        <dbReference type="ARBA" id="ARBA00022840"/>
    </source>
</evidence>
<dbReference type="Gene3D" id="3.40.50.10420">
    <property type="entry name" value="NagB/RpiA/CoA transferase-like"/>
    <property type="match status" value="1"/>
</dbReference>
<reference evidence="4" key="1">
    <citation type="submission" date="2018-06" db="EMBL/GenBank/DDBJ databases">
        <authorList>
            <person name="Zhirakovskaya E."/>
        </authorList>
    </citation>
    <scope>NUCLEOTIDE SEQUENCE</scope>
</reference>
<dbReference type="GO" id="GO:0030272">
    <property type="term" value="F:5-formyltetrahydrofolate cyclo-ligase activity"/>
    <property type="evidence" value="ECO:0007669"/>
    <property type="project" value="UniProtKB-EC"/>
</dbReference>
<protein>
    <submittedName>
        <fullName evidence="4">5-formyltetrahydrofolate cyclo-ligase</fullName>
        <ecNumber evidence="4">6.3.3.2</ecNumber>
    </submittedName>
</protein>
<keyword evidence="3" id="KW-0067">ATP-binding</keyword>
<dbReference type="EMBL" id="UOEH01000645">
    <property type="protein sequence ID" value="VAW08196.1"/>
    <property type="molecule type" value="Genomic_DNA"/>
</dbReference>
<dbReference type="EC" id="6.3.3.2" evidence="4"/>
<name>A0A3B0TMC7_9ZZZZ</name>
<dbReference type="PANTHER" id="PTHR23407">
    <property type="entry name" value="ATPASE INHIBITOR/5-FORMYLTETRAHYDROFOLATE CYCLO-LIGASE"/>
    <property type="match status" value="1"/>
</dbReference>
<dbReference type="InterPro" id="IPR037171">
    <property type="entry name" value="NagB/RpiA_transferase-like"/>
</dbReference>
<dbReference type="PANTHER" id="PTHR23407:SF1">
    <property type="entry name" value="5-FORMYLTETRAHYDROFOLATE CYCLO-LIGASE"/>
    <property type="match status" value="1"/>
</dbReference>
<dbReference type="NCBIfam" id="TIGR02727">
    <property type="entry name" value="MTHFS_bact"/>
    <property type="match status" value="1"/>
</dbReference>
<dbReference type="GO" id="GO:0009396">
    <property type="term" value="P:folic acid-containing compound biosynthetic process"/>
    <property type="evidence" value="ECO:0007669"/>
    <property type="project" value="TreeGrafter"/>
</dbReference>
<dbReference type="GO" id="GO:0035999">
    <property type="term" value="P:tetrahydrofolate interconversion"/>
    <property type="evidence" value="ECO:0007669"/>
    <property type="project" value="TreeGrafter"/>
</dbReference>
<organism evidence="4">
    <name type="scientific">hydrothermal vent metagenome</name>
    <dbReference type="NCBI Taxonomy" id="652676"/>
    <lineage>
        <taxon>unclassified sequences</taxon>
        <taxon>metagenomes</taxon>
        <taxon>ecological metagenomes</taxon>
    </lineage>
</organism>
<dbReference type="SUPFAM" id="SSF100950">
    <property type="entry name" value="NagB/RpiA/CoA transferase-like"/>
    <property type="match status" value="1"/>
</dbReference>
<sequence>MLPPIAMMPSPKQILRERMKGERRIAARARSDAAETAARHAARNFMSAIDIPEGAIVSVYYPIKDELDTEPLVAALIERGTAIALPIVSAKNRPLIFRTYRPGDELIAGAYGEQVPTEDARQVRPTIIIAPLLAFTRAGGRLGYGGGYYDRTLEALRANTKSEGDILAVGFGFGVQEVDALPLEPLDQPLDWVVTEREAFKT</sequence>
<proteinExistence type="inferred from homology"/>
<dbReference type="PIRSF" id="PIRSF006806">
    <property type="entry name" value="FTHF_cligase"/>
    <property type="match status" value="1"/>
</dbReference>
<dbReference type="Pfam" id="PF01812">
    <property type="entry name" value="5-FTHF_cyc-lig"/>
    <property type="match status" value="1"/>
</dbReference>
<accession>A0A3B0TMC7</accession>
<keyword evidence="2" id="KW-0547">Nucleotide-binding</keyword>